<dbReference type="PANTHER" id="PTHR37984:SF7">
    <property type="entry name" value="INTEGRASE CATALYTIC DOMAIN-CONTAINING PROTEIN"/>
    <property type="match status" value="1"/>
</dbReference>
<evidence type="ECO:0000313" key="1">
    <source>
        <dbReference type="EMBL" id="KAL1256210.1"/>
    </source>
</evidence>
<evidence type="ECO:0000313" key="2">
    <source>
        <dbReference type="Proteomes" id="UP001558613"/>
    </source>
</evidence>
<organism evidence="1 2">
    <name type="scientific">Cirrhinus molitorella</name>
    <name type="common">mud carp</name>
    <dbReference type="NCBI Taxonomy" id="172907"/>
    <lineage>
        <taxon>Eukaryota</taxon>
        <taxon>Metazoa</taxon>
        <taxon>Chordata</taxon>
        <taxon>Craniata</taxon>
        <taxon>Vertebrata</taxon>
        <taxon>Euteleostomi</taxon>
        <taxon>Actinopterygii</taxon>
        <taxon>Neopterygii</taxon>
        <taxon>Teleostei</taxon>
        <taxon>Ostariophysi</taxon>
        <taxon>Cypriniformes</taxon>
        <taxon>Cyprinidae</taxon>
        <taxon>Labeoninae</taxon>
        <taxon>Labeonini</taxon>
        <taxon>Cirrhinus</taxon>
    </lineage>
</organism>
<dbReference type="EMBL" id="JAYMGO010000018">
    <property type="protein sequence ID" value="KAL1256210.1"/>
    <property type="molecule type" value="Genomic_DNA"/>
</dbReference>
<keyword evidence="2" id="KW-1185">Reference proteome</keyword>
<accession>A0ABR3LV64</accession>
<comment type="caution">
    <text evidence="1">The sequence shown here is derived from an EMBL/GenBank/DDBJ whole genome shotgun (WGS) entry which is preliminary data.</text>
</comment>
<dbReference type="SUPFAM" id="SSF53098">
    <property type="entry name" value="Ribonuclease H-like"/>
    <property type="match status" value="1"/>
</dbReference>
<dbReference type="InterPro" id="IPR036397">
    <property type="entry name" value="RNaseH_sf"/>
</dbReference>
<dbReference type="InterPro" id="IPR050951">
    <property type="entry name" value="Retrovirus_Pol_polyprotein"/>
</dbReference>
<name>A0ABR3LV64_9TELE</name>
<evidence type="ECO:0008006" key="3">
    <source>
        <dbReference type="Google" id="ProtNLM"/>
    </source>
</evidence>
<dbReference type="Proteomes" id="UP001558613">
    <property type="component" value="Unassembled WGS sequence"/>
</dbReference>
<dbReference type="Gene3D" id="3.30.420.10">
    <property type="entry name" value="Ribonuclease H-like superfamily/Ribonuclease H"/>
    <property type="match status" value="1"/>
</dbReference>
<proteinExistence type="predicted"/>
<dbReference type="InterPro" id="IPR012337">
    <property type="entry name" value="RNaseH-like_sf"/>
</dbReference>
<gene>
    <name evidence="1" type="ORF">QQF64_011755</name>
</gene>
<dbReference type="PANTHER" id="PTHR37984">
    <property type="entry name" value="PROTEIN CBG26694"/>
    <property type="match status" value="1"/>
</dbReference>
<reference evidence="1 2" key="1">
    <citation type="submission" date="2023-09" db="EMBL/GenBank/DDBJ databases">
        <authorList>
            <person name="Wang M."/>
        </authorList>
    </citation>
    <scope>NUCLEOTIDE SEQUENCE [LARGE SCALE GENOMIC DNA]</scope>
    <source>
        <strain evidence="1">GT-2023</strain>
        <tissue evidence="1">Liver</tissue>
    </source>
</reference>
<sequence length="119" mass="13857">MGRCSIPHYPQSNGLVERAVRSAKHLLEKCYHDHTDIHAALLHVRNLPRDGLPSPAQCFFSRQTRIFLLVTRTMLRPVVHIDMQEAITKQRMREKDYYDRISSLPGQTSNREFPCRATK</sequence>
<protein>
    <recommendedName>
        <fullName evidence="3">Integrase catalytic domain-containing protein</fullName>
    </recommendedName>
</protein>